<protein>
    <recommendedName>
        <fullName evidence="3">Succinate dehydrogenase subunit 5, mitochondrial</fullName>
    </recommendedName>
</protein>
<evidence type="ECO:0000313" key="2">
    <source>
        <dbReference type="Proteomes" id="UP000583929"/>
    </source>
</evidence>
<proteinExistence type="predicted"/>
<dbReference type="GO" id="GO:0045273">
    <property type="term" value="C:respiratory chain complex II (succinate dehydrogenase)"/>
    <property type="evidence" value="ECO:0007669"/>
    <property type="project" value="InterPro"/>
</dbReference>
<sequence length="241" mass="26850">MEKMIPLRSLYRSLWTRSYHMAALNHHGLRHYYAARCLPNFSSPSTSVTSRQALVSSDFRSPLSLSMGSSRSYSEDVTHMPVVTDPDLNRAFKDLLAASWDDLPDSLVHEVKAALSKNTDDNTGKEALTNVFRAAVASEEFGEIIMNLKMEFDDTVGMSGENIKPLSKEHANALQTIFSRYNTYLEAFGPDETYLRKKVETELGSKMIYLKMRCGGLSSDWGKVSVLGTSGLAGSYVEKRA</sequence>
<dbReference type="GO" id="GO:0006099">
    <property type="term" value="P:tricarboxylic acid cycle"/>
    <property type="evidence" value="ECO:0007669"/>
    <property type="project" value="InterPro"/>
</dbReference>
<organism evidence="1 2">
    <name type="scientific">Cannabis sativa</name>
    <name type="common">Hemp</name>
    <name type="synonym">Marijuana</name>
    <dbReference type="NCBI Taxonomy" id="3483"/>
    <lineage>
        <taxon>Eukaryota</taxon>
        <taxon>Viridiplantae</taxon>
        <taxon>Streptophyta</taxon>
        <taxon>Embryophyta</taxon>
        <taxon>Tracheophyta</taxon>
        <taxon>Spermatophyta</taxon>
        <taxon>Magnoliopsida</taxon>
        <taxon>eudicotyledons</taxon>
        <taxon>Gunneridae</taxon>
        <taxon>Pentapetalae</taxon>
        <taxon>rosids</taxon>
        <taxon>fabids</taxon>
        <taxon>Rosales</taxon>
        <taxon>Cannabaceae</taxon>
        <taxon>Cannabis</taxon>
    </lineage>
</organism>
<gene>
    <name evidence="1" type="ORF">G4B88_008444</name>
</gene>
<accession>A0A7J6EBA7</accession>
<reference evidence="1 2" key="1">
    <citation type="journal article" date="2020" name="bioRxiv">
        <title>Sequence and annotation of 42 cannabis genomes reveals extensive copy number variation in cannabinoid synthesis and pathogen resistance genes.</title>
        <authorList>
            <person name="Mckernan K.J."/>
            <person name="Helbert Y."/>
            <person name="Kane L.T."/>
            <person name="Ebling H."/>
            <person name="Zhang L."/>
            <person name="Liu B."/>
            <person name="Eaton Z."/>
            <person name="Mclaughlin S."/>
            <person name="Kingan S."/>
            <person name="Baybayan P."/>
            <person name="Concepcion G."/>
            <person name="Jordan M."/>
            <person name="Riva A."/>
            <person name="Barbazuk W."/>
            <person name="Harkins T."/>
        </authorList>
    </citation>
    <scope>NUCLEOTIDE SEQUENCE [LARGE SCALE GENOMIC DNA]</scope>
    <source>
        <strain evidence="2">cv. Jamaican Lion 4</strain>
        <tissue evidence="1">Leaf</tissue>
    </source>
</reference>
<dbReference type="InterPro" id="IPR025397">
    <property type="entry name" value="SDH5"/>
</dbReference>
<keyword evidence="2" id="KW-1185">Reference proteome</keyword>
<dbReference type="Proteomes" id="UP000583929">
    <property type="component" value="Unassembled WGS sequence"/>
</dbReference>
<evidence type="ECO:0008006" key="3">
    <source>
        <dbReference type="Google" id="ProtNLM"/>
    </source>
</evidence>
<dbReference type="PANTHER" id="PTHR36139:SF1">
    <property type="entry name" value="SUCCINATE DEHYDROGENASE SUBUNIT 5, MITOCHONDRIAL"/>
    <property type="match status" value="1"/>
</dbReference>
<dbReference type="EMBL" id="JAATIQ010000463">
    <property type="protein sequence ID" value="KAF4354969.1"/>
    <property type="molecule type" value="Genomic_DNA"/>
</dbReference>
<name>A0A7J6EBA7_CANSA</name>
<dbReference type="AlphaFoldDB" id="A0A7J6EBA7"/>
<evidence type="ECO:0000313" key="1">
    <source>
        <dbReference type="EMBL" id="KAF4354969.1"/>
    </source>
</evidence>
<comment type="caution">
    <text evidence="1">The sequence shown here is derived from an EMBL/GenBank/DDBJ whole genome shotgun (WGS) entry which is preliminary data.</text>
</comment>
<dbReference type="Pfam" id="PF14290">
    <property type="entry name" value="SDH5_plant"/>
    <property type="match status" value="1"/>
</dbReference>
<dbReference type="PANTHER" id="PTHR36139">
    <property type="entry name" value="SUCCINATE DEHYDROGENASE SUBUNIT 5, MITOCHONDRIAL"/>
    <property type="match status" value="1"/>
</dbReference>